<organism evidence="2">
    <name type="scientific">uncultured Gemmatimonadota bacterium</name>
    <dbReference type="NCBI Taxonomy" id="203437"/>
    <lineage>
        <taxon>Bacteria</taxon>
        <taxon>Pseudomonadati</taxon>
        <taxon>Gemmatimonadota</taxon>
        <taxon>environmental samples</taxon>
    </lineage>
</organism>
<feature type="compositionally biased region" description="Gly residues" evidence="1">
    <location>
        <begin position="25"/>
        <end position="35"/>
    </location>
</feature>
<feature type="compositionally biased region" description="Low complexity" evidence="1">
    <location>
        <begin position="193"/>
        <end position="203"/>
    </location>
</feature>
<evidence type="ECO:0000256" key="1">
    <source>
        <dbReference type="SAM" id="MobiDB-lite"/>
    </source>
</evidence>
<dbReference type="EMBL" id="CADCTW010000074">
    <property type="protein sequence ID" value="CAA9311789.1"/>
    <property type="molecule type" value="Genomic_DNA"/>
</dbReference>
<protein>
    <submittedName>
        <fullName evidence="2">Uncharacterized protein</fullName>
    </submittedName>
</protein>
<feature type="compositionally biased region" description="Basic and acidic residues" evidence="1">
    <location>
        <begin position="182"/>
        <end position="192"/>
    </location>
</feature>
<feature type="non-terminal residue" evidence="2">
    <location>
        <position position="239"/>
    </location>
</feature>
<reference evidence="2" key="1">
    <citation type="submission" date="2020-02" db="EMBL/GenBank/DDBJ databases">
        <authorList>
            <person name="Meier V. D."/>
        </authorList>
    </citation>
    <scope>NUCLEOTIDE SEQUENCE</scope>
    <source>
        <strain evidence="2">AVDCRST_MAG68</strain>
    </source>
</reference>
<accession>A0A6J4KPT0</accession>
<sequence>EAGWGGAPPPARPRLRAGALARPAGGAGAVRGGHGWAAAHPGLGHRAGDPDAGVDLVPALRLHGEDRRGGGLARAVGGQRHRGRRIPPAPAARGVGVRGRDDGVAGLRDAVRAVRPLVPARPRGLHYAGVRPPRRLQRATRVGCRTQRGAAPVLGVVAGDPPAARRAGGLAGGHRRIRPLRRAGDRGRERAAAGRGETPPAGGHRQRHGGRQPRAVPGGGGRRHAQAHPAPSAGGDAAL</sequence>
<name>A0A6J4KPT0_9BACT</name>
<gene>
    <name evidence="2" type="ORF">AVDCRST_MAG68-1398</name>
</gene>
<evidence type="ECO:0000313" key="2">
    <source>
        <dbReference type="EMBL" id="CAA9311789.1"/>
    </source>
</evidence>
<feature type="region of interest" description="Disordered" evidence="1">
    <location>
        <begin position="1"/>
        <end position="50"/>
    </location>
</feature>
<feature type="region of interest" description="Disordered" evidence="1">
    <location>
        <begin position="67"/>
        <end position="100"/>
    </location>
</feature>
<dbReference type="AlphaFoldDB" id="A0A6J4KPT0"/>
<feature type="region of interest" description="Disordered" evidence="1">
    <location>
        <begin position="162"/>
        <end position="239"/>
    </location>
</feature>
<proteinExistence type="predicted"/>
<feature type="non-terminal residue" evidence="2">
    <location>
        <position position="1"/>
    </location>
</feature>